<dbReference type="SUPFAM" id="SSF54991">
    <property type="entry name" value="Anticodon-binding domain of PheRS"/>
    <property type="match status" value="1"/>
</dbReference>
<dbReference type="Gene3D" id="3.50.40.10">
    <property type="entry name" value="Phenylalanyl-trna Synthetase, Chain B, domain 3"/>
    <property type="match status" value="1"/>
</dbReference>
<dbReference type="SUPFAM" id="SSF50249">
    <property type="entry name" value="Nucleic acid-binding proteins"/>
    <property type="match status" value="1"/>
</dbReference>
<dbReference type="InterPro" id="IPR036690">
    <property type="entry name" value="Fdx_antiC-bd_sf"/>
</dbReference>
<evidence type="ECO:0000256" key="2">
    <source>
        <dbReference type="ARBA" id="ARBA00008653"/>
    </source>
</evidence>
<dbReference type="InterPro" id="IPR004532">
    <property type="entry name" value="Phe-tRNA-ligase_IIc_bsu_bact"/>
</dbReference>
<dbReference type="EC" id="6.1.1.20" evidence="15"/>
<feature type="domain" description="TRNA-binding" evidence="17">
    <location>
        <begin position="41"/>
        <end position="162"/>
    </location>
</feature>
<dbReference type="EMBL" id="MWWU01000002">
    <property type="protein sequence ID" value="OZG55813.1"/>
    <property type="molecule type" value="Genomic_DNA"/>
</dbReference>
<evidence type="ECO:0000256" key="7">
    <source>
        <dbReference type="ARBA" id="ARBA00022723"/>
    </source>
</evidence>
<evidence type="ECO:0000256" key="9">
    <source>
        <dbReference type="ARBA" id="ARBA00022840"/>
    </source>
</evidence>
<keyword evidence="5 16" id="KW-0820">tRNA-binding</keyword>
<dbReference type="SMART" id="SM00873">
    <property type="entry name" value="B3_4"/>
    <property type="match status" value="1"/>
</dbReference>
<evidence type="ECO:0000259" key="17">
    <source>
        <dbReference type="PROSITE" id="PS50886"/>
    </source>
</evidence>
<evidence type="ECO:0000313" key="21">
    <source>
        <dbReference type="Proteomes" id="UP000228976"/>
    </source>
</evidence>
<proteinExistence type="inferred from homology"/>
<dbReference type="Gene3D" id="3.30.930.10">
    <property type="entry name" value="Bira Bifunctional Protein, Domain 2"/>
    <property type="match status" value="1"/>
</dbReference>
<keyword evidence="10 15" id="KW-0460">Magnesium</keyword>
<evidence type="ECO:0000259" key="18">
    <source>
        <dbReference type="PROSITE" id="PS51447"/>
    </source>
</evidence>
<evidence type="ECO:0000256" key="5">
    <source>
        <dbReference type="ARBA" id="ARBA00022555"/>
    </source>
</evidence>
<keyword evidence="6 15" id="KW-0436">Ligase</keyword>
<keyword evidence="9 15" id="KW-0067">ATP-binding</keyword>
<dbReference type="SUPFAM" id="SSF56037">
    <property type="entry name" value="PheT/TilS domain"/>
    <property type="match status" value="1"/>
</dbReference>
<dbReference type="Gene3D" id="3.30.56.10">
    <property type="match status" value="2"/>
</dbReference>
<dbReference type="Pfam" id="PF03483">
    <property type="entry name" value="B3_4"/>
    <property type="match status" value="1"/>
</dbReference>
<comment type="caution">
    <text evidence="20">The sequence shown here is derived from an EMBL/GenBank/DDBJ whole genome shotgun (WGS) entry which is preliminary data.</text>
</comment>
<evidence type="ECO:0000256" key="16">
    <source>
        <dbReference type="PROSITE-ProRule" id="PRU00209"/>
    </source>
</evidence>
<feature type="binding site" evidence="15">
    <location>
        <position position="500"/>
    </location>
    <ligand>
        <name>Mg(2+)</name>
        <dbReference type="ChEBI" id="CHEBI:18420"/>
        <note>shared with alpha subunit</note>
    </ligand>
</feature>
<evidence type="ECO:0000256" key="3">
    <source>
        <dbReference type="ARBA" id="ARBA00011209"/>
    </source>
</evidence>
<dbReference type="InterPro" id="IPR041616">
    <property type="entry name" value="PheRS_beta_core"/>
</dbReference>
<evidence type="ECO:0000256" key="15">
    <source>
        <dbReference type="HAMAP-Rule" id="MF_00283"/>
    </source>
</evidence>
<dbReference type="Gene3D" id="2.40.50.140">
    <property type="entry name" value="Nucleic acid-binding proteins"/>
    <property type="match status" value="1"/>
</dbReference>
<dbReference type="PANTHER" id="PTHR10947">
    <property type="entry name" value="PHENYLALANYL-TRNA SYNTHETASE BETA CHAIN AND LEUCINE-RICH REPEAT-CONTAINING PROTEIN 47"/>
    <property type="match status" value="1"/>
</dbReference>
<comment type="cofactor">
    <cofactor evidence="15">
        <name>Mg(2+)</name>
        <dbReference type="ChEBI" id="CHEBI:18420"/>
    </cofactor>
    <text evidence="15">Binds 2 magnesium ions per tetramer.</text>
</comment>
<dbReference type="AlphaFoldDB" id="A0A261FA00"/>
<dbReference type="FunFam" id="3.30.70.380:FF:000001">
    <property type="entry name" value="Phenylalanine--tRNA ligase beta subunit"/>
    <property type="match status" value="1"/>
</dbReference>
<dbReference type="GO" id="GO:0004826">
    <property type="term" value="F:phenylalanine-tRNA ligase activity"/>
    <property type="evidence" value="ECO:0007669"/>
    <property type="project" value="UniProtKB-UniRule"/>
</dbReference>
<dbReference type="InterPro" id="IPR033714">
    <property type="entry name" value="tRNA_bind_bactPheRS"/>
</dbReference>
<dbReference type="GO" id="GO:0005524">
    <property type="term" value="F:ATP binding"/>
    <property type="evidence" value="ECO:0007669"/>
    <property type="project" value="UniProtKB-UniRule"/>
</dbReference>
<dbReference type="InterPro" id="IPR002547">
    <property type="entry name" value="tRNA-bd_dom"/>
</dbReference>
<dbReference type="Proteomes" id="UP000228976">
    <property type="component" value="Unassembled WGS sequence"/>
</dbReference>
<protein>
    <recommendedName>
        <fullName evidence="15">Phenylalanine--tRNA ligase beta subunit</fullName>
        <ecNumber evidence="15">6.1.1.20</ecNumber>
    </recommendedName>
    <alternativeName>
        <fullName evidence="15">Phenylalanyl-tRNA synthetase beta subunit</fullName>
        <shortName evidence="15">PheRS</shortName>
    </alternativeName>
</protein>
<evidence type="ECO:0000256" key="13">
    <source>
        <dbReference type="ARBA" id="ARBA00023146"/>
    </source>
</evidence>
<dbReference type="InterPro" id="IPR005146">
    <property type="entry name" value="B3/B4_tRNA-bd"/>
</dbReference>
<sequence>MPIVDIDWLKEHVDVPADLTVEQLSQDLVRIGLETETIHRSSVTGPVVVGRIVDFVKEPQKNGKTVSWCQVDCGEEHNVKEEDGTTRLRGIICGAPNVEKDALVVVALPGAVLPGDFAISVRKTYGHKSEGMCCSARELGMGDDHHGIILLREEGFSQEELKNIKPGDDALSLLHLNIPTLEINITPDRGYAFSYRGVAREYHHSTGEPFTDPIPELAAQAPQVEAGHQGDVEAAIEDDNPIHGVVGCDRYYLRAVRGFDPNAKTPNWMRRRLIRAGVRPHTLAVDVTNYVMLDLGQPLHAYDLDKLVPPIVVRRAHEGEKLVTLDGEEHVLSVEDLVITDSPNGERSSRILGLAGVMGGQYGEITADTKNILVESAHFDTVSIARTARRHKLPTDASHRFERGVDYAMQPAAAQDAIHLLTRYGQGVASDNPTDLNTTKEPQPIAFKVSEVKRLANLDTSTEDIAAILEDIGCTVAGGGNGTFIVTPPTWRPDLTIAPDLVEEVARLVGYDKIPTRIPSVPVVNPGLTPFQARQRKVAATLAEAGLVETLSYPFVGEKDFEEFALNAEQVKGESVEVRNPLAGDRPFMRTNLLYTLARTAQRNLRRGMRNVQIYEIGHVYRQDPNAPAIPALPGSVKPSEDQLKALEAGLPAQPLQVAAVLTGEAVAPGWWKDSRAIDWSDAVALARRVGERIGAELSMASLDEATNLPSDFNAGTWHPGRTAVVSFNGVYLGVAGELHPEVNKTLGLPEHSAAFNLDLTALFDTLSLQPLQAKPISTFPPVREDLAFMVEEKVSAQQLIDAIRRGGGESLESVELFDVYRGSDLGEGKKSLAFSVVYRSDSQTLTAAQAKEIRAAIVAECEKDLNAVLRV</sequence>
<dbReference type="GO" id="GO:0000287">
    <property type="term" value="F:magnesium ion binding"/>
    <property type="evidence" value="ECO:0007669"/>
    <property type="project" value="UniProtKB-UniRule"/>
</dbReference>
<evidence type="ECO:0000256" key="14">
    <source>
        <dbReference type="ARBA" id="ARBA00049255"/>
    </source>
</evidence>
<evidence type="ECO:0000256" key="11">
    <source>
        <dbReference type="ARBA" id="ARBA00022884"/>
    </source>
</evidence>
<dbReference type="PANTHER" id="PTHR10947:SF0">
    <property type="entry name" value="PHENYLALANINE--TRNA LIGASE BETA SUBUNIT"/>
    <property type="match status" value="1"/>
</dbReference>
<dbReference type="InterPro" id="IPR005121">
    <property type="entry name" value="Fdx_antiC-bd"/>
</dbReference>
<comment type="similarity">
    <text evidence="2 15">Belongs to the phenylalanyl-tRNA synthetase beta subunit family. Type 1 subfamily.</text>
</comment>
<dbReference type="InterPro" id="IPR005147">
    <property type="entry name" value="tRNA_synthase_B5-dom"/>
</dbReference>
<evidence type="ECO:0000256" key="8">
    <source>
        <dbReference type="ARBA" id="ARBA00022741"/>
    </source>
</evidence>
<dbReference type="CDD" id="cd00769">
    <property type="entry name" value="PheRS_beta_core"/>
    <property type="match status" value="1"/>
</dbReference>
<dbReference type="Gene3D" id="3.30.70.380">
    <property type="entry name" value="Ferrodoxin-fold anticodon-binding domain"/>
    <property type="match status" value="1"/>
</dbReference>
<evidence type="ECO:0000256" key="4">
    <source>
        <dbReference type="ARBA" id="ARBA00022490"/>
    </source>
</evidence>
<keyword evidence="21" id="KW-1185">Reference proteome</keyword>
<accession>A0A261FA00</accession>
<dbReference type="SUPFAM" id="SSF55681">
    <property type="entry name" value="Class II aaRS and biotin synthetases"/>
    <property type="match status" value="1"/>
</dbReference>
<dbReference type="PROSITE" id="PS50886">
    <property type="entry name" value="TRBD"/>
    <property type="match status" value="1"/>
</dbReference>
<dbReference type="RefSeq" id="WP_094689427.1">
    <property type="nucleotide sequence ID" value="NZ_JACBYZ010000001.1"/>
</dbReference>
<dbReference type="InterPro" id="IPR020825">
    <property type="entry name" value="Phe-tRNA_synthase-like_B3/B4"/>
</dbReference>
<feature type="binding site" evidence="15">
    <location>
        <position position="503"/>
    </location>
    <ligand>
        <name>Mg(2+)</name>
        <dbReference type="ChEBI" id="CHEBI:18420"/>
        <note>shared with alpha subunit</note>
    </ligand>
</feature>
<evidence type="ECO:0000256" key="6">
    <source>
        <dbReference type="ARBA" id="ARBA00022598"/>
    </source>
</evidence>
<comment type="subunit">
    <text evidence="3 15">Tetramer of two alpha and two beta subunits.</text>
</comment>
<dbReference type="InterPro" id="IPR045060">
    <property type="entry name" value="Phe-tRNA-ligase_IIc_bsu"/>
</dbReference>
<comment type="catalytic activity">
    <reaction evidence="14 15">
        <text>tRNA(Phe) + L-phenylalanine + ATP = L-phenylalanyl-tRNA(Phe) + AMP + diphosphate + H(+)</text>
        <dbReference type="Rhea" id="RHEA:19413"/>
        <dbReference type="Rhea" id="RHEA-COMP:9668"/>
        <dbReference type="Rhea" id="RHEA-COMP:9699"/>
        <dbReference type="ChEBI" id="CHEBI:15378"/>
        <dbReference type="ChEBI" id="CHEBI:30616"/>
        <dbReference type="ChEBI" id="CHEBI:33019"/>
        <dbReference type="ChEBI" id="CHEBI:58095"/>
        <dbReference type="ChEBI" id="CHEBI:78442"/>
        <dbReference type="ChEBI" id="CHEBI:78531"/>
        <dbReference type="ChEBI" id="CHEBI:456215"/>
        <dbReference type="EC" id="6.1.1.20"/>
    </reaction>
</comment>
<dbReference type="OrthoDB" id="9805455at2"/>
<evidence type="ECO:0000256" key="12">
    <source>
        <dbReference type="ARBA" id="ARBA00022917"/>
    </source>
</evidence>
<keyword evidence="11 16" id="KW-0694">RNA-binding</keyword>
<feature type="domain" description="B5" evidence="19">
    <location>
        <begin position="440"/>
        <end position="516"/>
    </location>
</feature>
<keyword evidence="7 15" id="KW-0479">Metal-binding</keyword>
<dbReference type="HAMAP" id="MF_00283">
    <property type="entry name" value="Phe_tRNA_synth_beta1"/>
    <property type="match status" value="1"/>
</dbReference>
<evidence type="ECO:0000256" key="1">
    <source>
        <dbReference type="ARBA" id="ARBA00004496"/>
    </source>
</evidence>
<dbReference type="Pfam" id="PF03484">
    <property type="entry name" value="B5"/>
    <property type="match status" value="1"/>
</dbReference>
<evidence type="ECO:0000259" key="19">
    <source>
        <dbReference type="PROSITE" id="PS51483"/>
    </source>
</evidence>
<dbReference type="InterPro" id="IPR045864">
    <property type="entry name" value="aa-tRNA-synth_II/BPL/LPL"/>
</dbReference>
<keyword evidence="8 15" id="KW-0547">Nucleotide-binding</keyword>
<dbReference type="CDD" id="cd02796">
    <property type="entry name" value="tRNA_bind_bactPheRS"/>
    <property type="match status" value="1"/>
</dbReference>
<dbReference type="GO" id="GO:0000049">
    <property type="term" value="F:tRNA binding"/>
    <property type="evidence" value="ECO:0007669"/>
    <property type="project" value="UniProtKB-UniRule"/>
</dbReference>
<dbReference type="PROSITE" id="PS51483">
    <property type="entry name" value="B5"/>
    <property type="match status" value="1"/>
</dbReference>
<dbReference type="NCBIfam" id="TIGR00472">
    <property type="entry name" value="pheT_bact"/>
    <property type="match status" value="1"/>
</dbReference>
<feature type="domain" description="FDX-ACB" evidence="18">
    <location>
        <begin position="778"/>
        <end position="871"/>
    </location>
</feature>
<dbReference type="Pfam" id="PF17759">
    <property type="entry name" value="tRNA_synthFbeta"/>
    <property type="match status" value="1"/>
</dbReference>
<dbReference type="GO" id="GO:0009328">
    <property type="term" value="C:phenylalanine-tRNA ligase complex"/>
    <property type="evidence" value="ECO:0007669"/>
    <property type="project" value="TreeGrafter"/>
</dbReference>
<dbReference type="GO" id="GO:0006432">
    <property type="term" value="P:phenylalanyl-tRNA aminoacylation"/>
    <property type="evidence" value="ECO:0007669"/>
    <property type="project" value="UniProtKB-UniRule"/>
</dbReference>
<dbReference type="SMART" id="SM00874">
    <property type="entry name" value="B5"/>
    <property type="match status" value="1"/>
</dbReference>
<evidence type="ECO:0000313" key="20">
    <source>
        <dbReference type="EMBL" id="OZG55813.1"/>
    </source>
</evidence>
<dbReference type="InterPro" id="IPR012340">
    <property type="entry name" value="NA-bd_OB-fold"/>
</dbReference>
<name>A0A261FA00_9BIFI</name>
<dbReference type="Pfam" id="PF01588">
    <property type="entry name" value="tRNA_bind"/>
    <property type="match status" value="1"/>
</dbReference>
<comment type="subcellular location">
    <subcellularLocation>
        <location evidence="1 15">Cytoplasm</location>
    </subcellularLocation>
</comment>
<feature type="binding site" evidence="15">
    <location>
        <position position="504"/>
    </location>
    <ligand>
        <name>Mg(2+)</name>
        <dbReference type="ChEBI" id="CHEBI:18420"/>
        <note>shared with alpha subunit</note>
    </ligand>
</feature>
<dbReference type="SMART" id="SM00896">
    <property type="entry name" value="FDX-ACB"/>
    <property type="match status" value="1"/>
</dbReference>
<gene>
    <name evidence="15" type="primary">pheT</name>
    <name evidence="20" type="ORF">AEAE_0301</name>
</gene>
<organism evidence="20 21">
    <name type="scientific">Aeriscardovia aeriphila</name>
    <dbReference type="NCBI Taxonomy" id="218139"/>
    <lineage>
        <taxon>Bacteria</taxon>
        <taxon>Bacillati</taxon>
        <taxon>Actinomycetota</taxon>
        <taxon>Actinomycetes</taxon>
        <taxon>Bifidobacteriales</taxon>
        <taxon>Bifidobacteriaceae</taxon>
        <taxon>Aeriscardovia</taxon>
    </lineage>
</organism>
<dbReference type="PROSITE" id="PS51447">
    <property type="entry name" value="FDX_ACB"/>
    <property type="match status" value="1"/>
</dbReference>
<feature type="binding site" evidence="15">
    <location>
        <position position="494"/>
    </location>
    <ligand>
        <name>Mg(2+)</name>
        <dbReference type="ChEBI" id="CHEBI:18420"/>
        <note>shared with alpha subunit</note>
    </ligand>
</feature>
<dbReference type="SUPFAM" id="SSF46955">
    <property type="entry name" value="Putative DNA-binding domain"/>
    <property type="match status" value="1"/>
</dbReference>
<dbReference type="InterPro" id="IPR009061">
    <property type="entry name" value="DNA-bd_dom_put_sf"/>
</dbReference>
<reference evidence="20 21" key="1">
    <citation type="journal article" date="2017" name="BMC Genomics">
        <title>Comparative genomic and phylogenomic analyses of the Bifidobacteriaceae family.</title>
        <authorList>
            <person name="Lugli G.A."/>
            <person name="Milani C."/>
            <person name="Turroni F."/>
            <person name="Duranti S."/>
            <person name="Mancabelli L."/>
            <person name="Mangifesta M."/>
            <person name="Ferrario C."/>
            <person name="Modesto M."/>
            <person name="Mattarelli P."/>
            <person name="Jiri K."/>
            <person name="van Sinderen D."/>
            <person name="Ventura M."/>
        </authorList>
    </citation>
    <scope>NUCLEOTIDE SEQUENCE [LARGE SCALE GENOMIC DNA]</scope>
    <source>
        <strain evidence="20 21">LMG 21773</strain>
    </source>
</reference>
<dbReference type="Pfam" id="PF03147">
    <property type="entry name" value="FDX-ACB"/>
    <property type="match status" value="1"/>
</dbReference>
<keyword evidence="4 15" id="KW-0963">Cytoplasm</keyword>
<evidence type="ECO:0000256" key="10">
    <source>
        <dbReference type="ARBA" id="ARBA00022842"/>
    </source>
</evidence>
<keyword evidence="13 15" id="KW-0030">Aminoacyl-tRNA synthetase</keyword>
<keyword evidence="12 15" id="KW-0648">Protein biosynthesis</keyword>